<dbReference type="Pfam" id="PF03816">
    <property type="entry name" value="LytR_cpsA_psr"/>
    <property type="match status" value="1"/>
</dbReference>
<dbReference type="PANTHER" id="PTHR33392">
    <property type="entry name" value="POLYISOPRENYL-TEICHOIC ACID--PEPTIDOGLYCAN TEICHOIC ACID TRANSFERASE TAGU"/>
    <property type="match status" value="1"/>
</dbReference>
<evidence type="ECO:0000256" key="2">
    <source>
        <dbReference type="SAM" id="MobiDB-lite"/>
    </source>
</evidence>
<feature type="region of interest" description="Disordered" evidence="2">
    <location>
        <begin position="1"/>
        <end position="34"/>
    </location>
</feature>
<gene>
    <name evidence="3" type="ORF">DFP99_1558</name>
</gene>
<dbReference type="KEGG" id="wso:WSWS_01494"/>
<feature type="region of interest" description="Disordered" evidence="2">
    <location>
        <begin position="402"/>
        <end position="431"/>
    </location>
</feature>
<dbReference type="EMBL" id="QRAS01000005">
    <property type="protein sequence ID" value="RDL01087.1"/>
    <property type="molecule type" value="Genomic_DNA"/>
</dbReference>
<dbReference type="Proteomes" id="UP000254912">
    <property type="component" value="Unassembled WGS sequence"/>
</dbReference>
<dbReference type="InterPro" id="IPR004474">
    <property type="entry name" value="LytR_CpsA_psr"/>
</dbReference>
<keyword evidence="4" id="KW-1185">Reference proteome</keyword>
<dbReference type="InterPro" id="IPR050922">
    <property type="entry name" value="LytR/CpsA/Psr_CW_biosynth"/>
</dbReference>
<name>A0A288Q770_9LACO</name>
<organism evidence="3 4">
    <name type="scientific">Weissella soli</name>
    <dbReference type="NCBI Taxonomy" id="155866"/>
    <lineage>
        <taxon>Bacteria</taxon>
        <taxon>Bacillati</taxon>
        <taxon>Bacillota</taxon>
        <taxon>Bacilli</taxon>
        <taxon>Lactobacillales</taxon>
        <taxon>Lactobacillaceae</taxon>
        <taxon>Weissella</taxon>
    </lineage>
</organism>
<protein>
    <submittedName>
        <fullName evidence="3">LytR family transcriptional attenuator</fullName>
    </submittedName>
</protein>
<reference evidence="3 4" key="1">
    <citation type="submission" date="2018-07" db="EMBL/GenBank/DDBJ databases">
        <title>Genomic Encyclopedia of Type Strains, Phase III (KMG-III): the genomes of soil and plant-associated and newly described type strains.</title>
        <authorList>
            <person name="Whitman W."/>
        </authorList>
    </citation>
    <scope>NUCLEOTIDE SEQUENCE [LARGE SCALE GENOMIC DNA]</scope>
    <source>
        <strain evidence="3 4">CECT 7031</strain>
    </source>
</reference>
<evidence type="ECO:0000313" key="3">
    <source>
        <dbReference type="EMBL" id="RDL01087.1"/>
    </source>
</evidence>
<evidence type="ECO:0000313" key="4">
    <source>
        <dbReference type="Proteomes" id="UP000254912"/>
    </source>
</evidence>
<comment type="caution">
    <text evidence="3">The sequence shown here is derived from an EMBL/GenBank/DDBJ whole genome shotgun (WGS) entry which is preliminary data.</text>
</comment>
<dbReference type="PANTHER" id="PTHR33392:SF6">
    <property type="entry name" value="POLYISOPRENYL-TEICHOIC ACID--PEPTIDOGLYCAN TEICHOIC ACID TRANSFERASE TAGU"/>
    <property type="match status" value="1"/>
</dbReference>
<dbReference type="Gene3D" id="3.40.630.190">
    <property type="entry name" value="LCP protein"/>
    <property type="match status" value="1"/>
</dbReference>
<dbReference type="RefSeq" id="WP_070230656.1">
    <property type="nucleotide sequence ID" value="NZ_BJYO01000007.1"/>
</dbReference>
<dbReference type="GeneID" id="94546678"/>
<sequence>MDNEPKNSKPTRSTRHQGKLESRNARKARKASQTSGVFGRIKWRRVVFAVIALLAVATGVVGARVYHNLKTAADDSYKASGVKKSRDVSKALKQGKPISILLMGTDTGALNRPADDARTDSMMVVTINPKTNKTTVTSIERDIVTAVPGYENLFPQKMNAAYTDGGVKATIKTIQKYLNVPIDYYALVNMNGIQEIVNKLDGLKVVSPLTFTYNPDEENTSAQTVYSFTKGKSAYKKSTDNGVTWKTYQKLDGEAALAFSRMRYDDPEGDYGRQKRQRLVVQAIVDKAKSNPTKLVNAKFLSAMSDSAQTDLTFNDLMTIVEKYIGAAGNITQDHLQGTEVSLAGQSFQIASYTEKQRITNKLRKQLGLTKAETGSLYAGEVSDTTLSLYGLVSDAQAKANATAESTTSSSTTTTTGTVTGTATSTTSTGQ</sequence>
<accession>A0A288Q770</accession>
<dbReference type="NCBIfam" id="TIGR00350">
    <property type="entry name" value="lytR_cpsA_psr"/>
    <property type="match status" value="1"/>
</dbReference>
<evidence type="ECO:0000256" key="1">
    <source>
        <dbReference type="ARBA" id="ARBA00006068"/>
    </source>
</evidence>
<comment type="similarity">
    <text evidence="1">Belongs to the LytR/CpsA/Psr (LCP) family.</text>
</comment>
<proteinExistence type="inferred from homology"/>
<dbReference type="AlphaFoldDB" id="A0A288Q770"/>